<dbReference type="AlphaFoldDB" id="A0A176S606"/>
<comment type="caution">
    <text evidence="1">The sequence shown here is derived from an EMBL/GenBank/DDBJ whole genome shotgun (WGS) entry which is preliminary data.</text>
</comment>
<organism evidence="1 2">
    <name type="scientific">Candidatus Thiomargarita nelsonii</name>
    <dbReference type="NCBI Taxonomy" id="1003181"/>
    <lineage>
        <taxon>Bacteria</taxon>
        <taxon>Pseudomonadati</taxon>
        <taxon>Pseudomonadota</taxon>
        <taxon>Gammaproteobacteria</taxon>
        <taxon>Thiotrichales</taxon>
        <taxon>Thiotrichaceae</taxon>
        <taxon>Thiomargarita</taxon>
    </lineage>
</organism>
<dbReference type="EMBL" id="LUTY01000394">
    <property type="protein sequence ID" value="OAD23397.1"/>
    <property type="molecule type" value="Genomic_DNA"/>
</dbReference>
<accession>A0A176S606</accession>
<dbReference type="Proteomes" id="UP000076962">
    <property type="component" value="Unassembled WGS sequence"/>
</dbReference>
<proteinExistence type="predicted"/>
<reference evidence="1 2" key="1">
    <citation type="submission" date="2016-05" db="EMBL/GenBank/DDBJ databases">
        <title>Single-cell genome of chain-forming Candidatus Thiomargarita nelsonii and comparison to other large sulfur-oxidizing bacteria.</title>
        <authorList>
            <person name="Winkel M."/>
            <person name="Salman V."/>
            <person name="Woyke T."/>
            <person name="Schulz-Vogt H."/>
            <person name="Richter M."/>
            <person name="Flood B."/>
            <person name="Bailey J."/>
            <person name="Amann R."/>
            <person name="Mussmann M."/>
        </authorList>
    </citation>
    <scope>NUCLEOTIDE SEQUENCE [LARGE SCALE GENOMIC DNA]</scope>
    <source>
        <strain evidence="1 2">THI036</strain>
    </source>
</reference>
<sequence>MAKFNQIGSVVGWIKRQHLHKNAENVDCHNIHPPKQLNLGVCVGLYKLIFD</sequence>
<evidence type="ECO:0000313" key="2">
    <source>
        <dbReference type="Proteomes" id="UP000076962"/>
    </source>
</evidence>
<evidence type="ECO:0000313" key="1">
    <source>
        <dbReference type="EMBL" id="OAD23397.1"/>
    </source>
</evidence>
<name>A0A176S606_9GAMM</name>
<gene>
    <name evidence="1" type="ORF">THIOM_000774</name>
</gene>
<keyword evidence="2" id="KW-1185">Reference proteome</keyword>
<protein>
    <submittedName>
        <fullName evidence="1">Uncharacterized protein</fullName>
    </submittedName>
</protein>